<organism evidence="1 2">
    <name type="scientific">Penicillium cf. viridicatum</name>
    <dbReference type="NCBI Taxonomy" id="2972119"/>
    <lineage>
        <taxon>Eukaryota</taxon>
        <taxon>Fungi</taxon>
        <taxon>Dikarya</taxon>
        <taxon>Ascomycota</taxon>
        <taxon>Pezizomycotina</taxon>
        <taxon>Eurotiomycetes</taxon>
        <taxon>Eurotiomycetidae</taxon>
        <taxon>Eurotiales</taxon>
        <taxon>Aspergillaceae</taxon>
        <taxon>Penicillium</taxon>
    </lineage>
</organism>
<proteinExistence type="predicted"/>
<evidence type="ECO:0000313" key="1">
    <source>
        <dbReference type="EMBL" id="KAJ5192355.1"/>
    </source>
</evidence>
<name>A0A9W9M7Q6_9EURO</name>
<gene>
    <name evidence="1" type="ORF">N7449_008497</name>
</gene>
<dbReference type="OrthoDB" id="4300252at2759"/>
<dbReference type="EMBL" id="JAPQKQ010000006">
    <property type="protein sequence ID" value="KAJ5192355.1"/>
    <property type="molecule type" value="Genomic_DNA"/>
</dbReference>
<reference evidence="1" key="1">
    <citation type="submission" date="2022-11" db="EMBL/GenBank/DDBJ databases">
        <authorList>
            <person name="Petersen C."/>
        </authorList>
    </citation>
    <scope>NUCLEOTIDE SEQUENCE</scope>
    <source>
        <strain evidence="1">IBT 20477</strain>
    </source>
</reference>
<reference evidence="1" key="2">
    <citation type="journal article" date="2023" name="IMA Fungus">
        <title>Comparative genomic study of the Penicillium genus elucidates a diverse pangenome and 15 lateral gene transfer events.</title>
        <authorList>
            <person name="Petersen C."/>
            <person name="Sorensen T."/>
            <person name="Nielsen M.R."/>
            <person name="Sondergaard T.E."/>
            <person name="Sorensen J.L."/>
            <person name="Fitzpatrick D.A."/>
            <person name="Frisvad J.C."/>
            <person name="Nielsen K.L."/>
        </authorList>
    </citation>
    <scope>NUCLEOTIDE SEQUENCE</scope>
    <source>
        <strain evidence="1">IBT 20477</strain>
    </source>
</reference>
<dbReference type="AlphaFoldDB" id="A0A9W9M7Q6"/>
<keyword evidence="2" id="KW-1185">Reference proteome</keyword>
<evidence type="ECO:0000313" key="2">
    <source>
        <dbReference type="Proteomes" id="UP001150942"/>
    </source>
</evidence>
<accession>A0A9W9M7Q6</accession>
<sequence length="91" mass="10616">MRCLWRFFSWSKRQKSENEEGQPLETFDRVTLMQSLESSRVSGVQDTRSTSGLQERYVRFGIGGAGNMRKSCFPFLAVYQLSTYFPIMDEK</sequence>
<dbReference type="Proteomes" id="UP001150942">
    <property type="component" value="Unassembled WGS sequence"/>
</dbReference>
<comment type="caution">
    <text evidence="1">The sequence shown here is derived from an EMBL/GenBank/DDBJ whole genome shotgun (WGS) entry which is preliminary data.</text>
</comment>
<protein>
    <submittedName>
        <fullName evidence="1">Uncharacterized protein</fullName>
    </submittedName>
</protein>